<dbReference type="PATRIC" id="fig|991778.3.peg.5075"/>
<dbReference type="EMBL" id="AFAR01000240">
    <property type="protein sequence ID" value="EGF25277.1"/>
    <property type="molecule type" value="Genomic_DNA"/>
</dbReference>
<protein>
    <submittedName>
        <fullName evidence="1">Uncharacterized protein</fullName>
    </submittedName>
</protein>
<organism evidence="1 2">
    <name type="scientific">Rhodopirellula baltica WH47</name>
    <dbReference type="NCBI Taxonomy" id="991778"/>
    <lineage>
        <taxon>Bacteria</taxon>
        <taxon>Pseudomonadati</taxon>
        <taxon>Planctomycetota</taxon>
        <taxon>Planctomycetia</taxon>
        <taxon>Pirellulales</taxon>
        <taxon>Pirellulaceae</taxon>
        <taxon>Rhodopirellula</taxon>
    </lineage>
</organism>
<gene>
    <name evidence="1" type="ORF">RBWH47_02792</name>
</gene>
<reference evidence="1 2" key="1">
    <citation type="journal article" date="2013" name="Mar. Genomics">
        <title>Expression of sulfatases in Rhodopirellula baltica and the diversity of sulfatases in the genus Rhodopirellula.</title>
        <authorList>
            <person name="Wegner C.E."/>
            <person name="Richter-Heitmann T."/>
            <person name="Klindworth A."/>
            <person name="Klockow C."/>
            <person name="Richter M."/>
            <person name="Achstetter T."/>
            <person name="Glockner F.O."/>
            <person name="Harder J."/>
        </authorList>
    </citation>
    <scope>NUCLEOTIDE SEQUENCE [LARGE SCALE GENOMIC DNA]</scope>
    <source>
        <strain evidence="1 2">WH47</strain>
    </source>
</reference>
<sequence length="185" mass="21318">MEDSMRFLPVFLLVGIVVTSADAQDVKRPEKLSGFLKPEMCVGIRVIDETEGIRITVYTKEAFEIAKDSKDLAFDELVQKHEAMRRLRDQRLKEVNATLETKREDLRSDMDFGEPKFGLPVDRRELFCRVEHVGNDYILVQYADEPDKRRVFATSFISSIRWKDSDDLGLSYSVGYVTKEATKAE</sequence>
<comment type="caution">
    <text evidence="1">The sequence shown here is derived from an EMBL/GenBank/DDBJ whole genome shotgun (WGS) entry which is preliminary data.</text>
</comment>
<proteinExistence type="predicted"/>
<accession>F2AYI6</accession>
<evidence type="ECO:0000313" key="1">
    <source>
        <dbReference type="EMBL" id="EGF25277.1"/>
    </source>
</evidence>
<dbReference type="Proteomes" id="UP000006222">
    <property type="component" value="Unassembled WGS sequence"/>
</dbReference>
<evidence type="ECO:0000313" key="2">
    <source>
        <dbReference type="Proteomes" id="UP000006222"/>
    </source>
</evidence>
<name>F2AYI6_RHOBT</name>
<dbReference type="AlphaFoldDB" id="F2AYI6"/>